<name>A0A6A4HC86_9AGAR</name>
<reference evidence="2" key="1">
    <citation type="journal article" date="2019" name="Environ. Microbiol.">
        <title>Fungal ecological strategies reflected in gene transcription - a case study of two litter decomposers.</title>
        <authorList>
            <person name="Barbi F."/>
            <person name="Kohler A."/>
            <person name="Barry K."/>
            <person name="Baskaran P."/>
            <person name="Daum C."/>
            <person name="Fauchery L."/>
            <person name="Ihrmark K."/>
            <person name="Kuo A."/>
            <person name="LaButti K."/>
            <person name="Lipzen A."/>
            <person name="Morin E."/>
            <person name="Grigoriev I.V."/>
            <person name="Henrissat B."/>
            <person name="Lindahl B."/>
            <person name="Martin F."/>
        </authorList>
    </citation>
    <scope>NUCLEOTIDE SEQUENCE</scope>
    <source>
        <strain evidence="2">JB14</strain>
    </source>
</reference>
<accession>A0A6A4HC86</accession>
<dbReference type="Proteomes" id="UP000799118">
    <property type="component" value="Unassembled WGS sequence"/>
</dbReference>
<organism evidence="2 3">
    <name type="scientific">Gymnopus androsaceus JB14</name>
    <dbReference type="NCBI Taxonomy" id="1447944"/>
    <lineage>
        <taxon>Eukaryota</taxon>
        <taxon>Fungi</taxon>
        <taxon>Dikarya</taxon>
        <taxon>Basidiomycota</taxon>
        <taxon>Agaricomycotina</taxon>
        <taxon>Agaricomycetes</taxon>
        <taxon>Agaricomycetidae</taxon>
        <taxon>Agaricales</taxon>
        <taxon>Marasmiineae</taxon>
        <taxon>Omphalotaceae</taxon>
        <taxon>Gymnopus</taxon>
    </lineage>
</organism>
<proteinExistence type="predicted"/>
<feature type="region of interest" description="Disordered" evidence="1">
    <location>
        <begin position="120"/>
        <end position="151"/>
    </location>
</feature>
<feature type="compositionally biased region" description="Low complexity" evidence="1">
    <location>
        <begin position="63"/>
        <end position="87"/>
    </location>
</feature>
<protein>
    <submittedName>
        <fullName evidence="2">Uncharacterized protein</fullName>
    </submittedName>
</protein>
<dbReference type="OrthoDB" id="2686745at2759"/>
<dbReference type="EMBL" id="ML769522">
    <property type="protein sequence ID" value="KAE9395939.1"/>
    <property type="molecule type" value="Genomic_DNA"/>
</dbReference>
<feature type="region of interest" description="Disordered" evidence="1">
    <location>
        <begin position="38"/>
        <end position="104"/>
    </location>
</feature>
<gene>
    <name evidence="2" type="ORF">BT96DRAFT_1042639</name>
</gene>
<sequence>MDQLHTQDDNSSGLLTHLIKMASDYISELVQRTSKPNRRFSPYNIANKPSRSRVSDHASPAYSDSSILTRRSSRSSSSSSFSRSESSPTRPPFTQRSQQRPPRSLEGMHLHQRNFASATVAEEPNRNHYTGSLSDQIPKPPGEDGRPNGGGYNLENVLKNVHGLSSEEYERTKKSIKELVLKHLDCQSSITRQCPIKLSYVRDEAIAKFGFLERYENHWVTDDFIRKNLKYQNKTPVQPTDAGSRKTLAPKSRLLSSHPYRCSPTLQLVAPKIAKPCGEAGRPGRGGYNLKDILERMHNWSYKDYCAVQAFIKKLVLERLDCRLPWTTHIQHSPVEVDSIRIEATAKFEFLNAYDNNWVVDDFIRSLLKYQRGVLRKEA</sequence>
<evidence type="ECO:0000313" key="2">
    <source>
        <dbReference type="EMBL" id="KAE9395939.1"/>
    </source>
</evidence>
<dbReference type="AlphaFoldDB" id="A0A6A4HC86"/>
<evidence type="ECO:0000256" key="1">
    <source>
        <dbReference type="SAM" id="MobiDB-lite"/>
    </source>
</evidence>
<feature type="compositionally biased region" description="Polar residues" evidence="1">
    <location>
        <begin position="92"/>
        <end position="101"/>
    </location>
</feature>
<evidence type="ECO:0000313" key="3">
    <source>
        <dbReference type="Proteomes" id="UP000799118"/>
    </source>
</evidence>
<keyword evidence="3" id="KW-1185">Reference proteome</keyword>